<evidence type="ECO:0000259" key="5">
    <source>
        <dbReference type="PROSITE" id="PS50175"/>
    </source>
</evidence>
<dbReference type="GO" id="GO:0006508">
    <property type="term" value="P:proteolysis"/>
    <property type="evidence" value="ECO:0007669"/>
    <property type="project" value="InterPro"/>
</dbReference>
<dbReference type="PANTHER" id="PTHR47331">
    <property type="entry name" value="PHD-TYPE DOMAIN-CONTAINING PROTEIN"/>
    <property type="match status" value="1"/>
</dbReference>
<keyword evidence="2" id="KW-0862">Zinc</keyword>
<dbReference type="InterPro" id="IPR043502">
    <property type="entry name" value="DNA/RNA_pol_sf"/>
</dbReference>
<feature type="compositionally biased region" description="Basic and acidic residues" evidence="3">
    <location>
        <begin position="132"/>
        <end position="146"/>
    </location>
</feature>
<evidence type="ECO:0000313" key="6">
    <source>
        <dbReference type="EMBL" id="KAF1764567.1"/>
    </source>
</evidence>
<accession>A0A6A5HBL8</accession>
<dbReference type="AlphaFoldDB" id="A0A6A5HBL8"/>
<dbReference type="GO" id="GO:0003676">
    <property type="term" value="F:nucleic acid binding"/>
    <property type="evidence" value="ECO:0007669"/>
    <property type="project" value="InterPro"/>
</dbReference>
<dbReference type="Pfam" id="PF00078">
    <property type="entry name" value="RVT_1"/>
    <property type="match status" value="1"/>
</dbReference>
<dbReference type="PROSITE" id="PS50158">
    <property type="entry name" value="ZF_CCHC"/>
    <property type="match status" value="1"/>
</dbReference>
<dbReference type="InterPro" id="IPR000477">
    <property type="entry name" value="RT_dom"/>
</dbReference>
<evidence type="ECO:0000259" key="4">
    <source>
        <dbReference type="PROSITE" id="PS50158"/>
    </source>
</evidence>
<dbReference type="SMART" id="SM00343">
    <property type="entry name" value="ZnF_C2HC"/>
    <property type="match status" value="3"/>
</dbReference>
<proteinExistence type="predicted"/>
<dbReference type="GO" id="GO:0019899">
    <property type="term" value="F:enzyme binding"/>
    <property type="evidence" value="ECO:0007669"/>
    <property type="project" value="UniProtKB-ARBA"/>
</dbReference>
<evidence type="ECO:0000256" key="2">
    <source>
        <dbReference type="PROSITE-ProRule" id="PRU00047"/>
    </source>
</evidence>
<dbReference type="PROSITE" id="PS50175">
    <property type="entry name" value="ASP_PROT_RETROV"/>
    <property type="match status" value="1"/>
</dbReference>
<feature type="compositionally biased region" description="Polar residues" evidence="3">
    <location>
        <begin position="516"/>
        <end position="527"/>
    </location>
</feature>
<feature type="region of interest" description="Disordered" evidence="3">
    <location>
        <begin position="359"/>
        <end position="386"/>
    </location>
</feature>
<dbReference type="InterPro" id="IPR043128">
    <property type="entry name" value="Rev_trsase/Diguanyl_cyclase"/>
</dbReference>
<name>A0A6A5HBL8_CAERE</name>
<evidence type="ECO:0000313" key="7">
    <source>
        <dbReference type="Proteomes" id="UP000483820"/>
    </source>
</evidence>
<dbReference type="GO" id="GO:0005737">
    <property type="term" value="C:cytoplasm"/>
    <property type="evidence" value="ECO:0007669"/>
    <property type="project" value="UniProtKB-ARBA"/>
</dbReference>
<dbReference type="Proteomes" id="UP000483820">
    <property type="component" value="Chromosome II"/>
</dbReference>
<sequence length="1043" mass="119748">MLSAAKSQVTKTATLVTHLADEAERSVETYKALENNALRDHAKNITSEAKKLQRSMERLKNYMEALEKGFNATVEDREPTQEELDCLDAYAAKYADAYERAAEVLDDLNIELERATENLEDYRSTRSSQSVHEAEDNQEDPLHEAEGNQDVTLQEDATYEVRNDNATLIEILQGFQRANSVKQTELKKFKGDRWEFERFMTIFEEVIGKSNMRELLKLNYLLNALEGEPREHIESFELTDANYRPALAALKKKYGDKKKAVSDLLSRLKKEEARSESIKDQRRLLDKVTAIANQLLLTDEKIDNTLTQELIIEKFTFQIQKEVYGCKLDRPEEWTIRQLLKDLDNIITRDEELLELLSKRSQDKSGKDGKDKKPNARNEKSSADNNRFQEKKARKCLICNRENHYMSQCRTMPNPIDRTKFLEKEDRCGQCLRKGHKTSNCPGRICNKCNKPGHHFGNCPNNDSTSHQKKTEKKDKQKPTQGRTMAASINAECNHESQDSNEEDTKDKKTAAATTRPSGDTTTSIPTIQAEAYNPHNSKWERISLMIDTGADLTFISEKIANTWKLPIIKKDKFSLTTFKSGEQKPGAYALTKVKCRVPNSNKELEITPYISDQLVGRIKKRTLPPEDMMYILKNDIRMNKDAFETSVVPDMIIGDDFVTLILTGNMVRLPSGMALLDTVFGNTTIGRPRDSQIELNPSEHYMFTAIGKTAIDEAQRVEEQQKRDTTMKKPEEFTGSLVNEKAEMERATVEHFKRTVEKRDKSYYVRLHMKEDREELPDNYSIAEKRLISVGRQYSKEVLKTIDTVFQDQLEKGILEIVDAHERTGKRLVHYNPHQPVFTPTKTTTKCRVVVDGSAHFKNKPSLNDQIHQGPTILPDLMGMLLRFRSGKTAVTSDVEKAFLQVYLHEDDRDATRLLWVKDINKDFTGDNIMVLRFTRVLFGLNVSPFLLAATINHHLETINDQDMAREMSYNLYVDNLLMTTDMDPGNIIKLYSCPKETFNEMGMNLREFTTNSKELREMIPEKDASEDTTPKVLGIPWDIVY</sequence>
<dbReference type="GeneID" id="9813711"/>
<dbReference type="Pfam" id="PF03564">
    <property type="entry name" value="DUF1759"/>
    <property type="match status" value="1"/>
</dbReference>
<dbReference type="Gene3D" id="3.10.10.10">
    <property type="entry name" value="HIV Type 1 Reverse Transcriptase, subunit A, domain 1"/>
    <property type="match status" value="1"/>
</dbReference>
<dbReference type="InterPro" id="IPR001878">
    <property type="entry name" value="Znf_CCHC"/>
</dbReference>
<dbReference type="GO" id="GO:0008270">
    <property type="term" value="F:zinc ion binding"/>
    <property type="evidence" value="ECO:0007669"/>
    <property type="project" value="UniProtKB-KW"/>
</dbReference>
<keyword evidence="2" id="KW-0479">Metal-binding</keyword>
<organism evidence="6 7">
    <name type="scientific">Caenorhabditis remanei</name>
    <name type="common">Caenorhabditis vulgaris</name>
    <dbReference type="NCBI Taxonomy" id="31234"/>
    <lineage>
        <taxon>Eukaryota</taxon>
        <taxon>Metazoa</taxon>
        <taxon>Ecdysozoa</taxon>
        <taxon>Nematoda</taxon>
        <taxon>Chromadorea</taxon>
        <taxon>Rhabditida</taxon>
        <taxon>Rhabditina</taxon>
        <taxon>Rhabditomorpha</taxon>
        <taxon>Rhabditoidea</taxon>
        <taxon>Rhabditidae</taxon>
        <taxon>Peloderinae</taxon>
        <taxon>Caenorhabditis</taxon>
    </lineage>
</organism>
<feature type="region of interest" description="Disordered" evidence="3">
    <location>
        <begin position="120"/>
        <end position="151"/>
    </location>
</feature>
<gene>
    <name evidence="6" type="ORF">GCK72_004516</name>
</gene>
<protein>
    <recommendedName>
        <fullName evidence="8">CCHC-type domain-containing protein</fullName>
    </recommendedName>
</protein>
<dbReference type="SUPFAM" id="SSF56672">
    <property type="entry name" value="DNA/RNA polymerases"/>
    <property type="match status" value="1"/>
</dbReference>
<reference evidence="6 7" key="1">
    <citation type="submission" date="2019-12" db="EMBL/GenBank/DDBJ databases">
        <title>Chromosome-level assembly of the Caenorhabditis remanei genome.</title>
        <authorList>
            <person name="Teterina A.A."/>
            <person name="Willis J.H."/>
            <person name="Phillips P.C."/>
        </authorList>
    </citation>
    <scope>NUCLEOTIDE SEQUENCE [LARGE SCALE GENOMIC DNA]</scope>
    <source>
        <strain evidence="6 7">PX506</strain>
        <tissue evidence="6">Whole organism</tissue>
    </source>
</reference>
<comment type="caution">
    <text evidence="6">The sequence shown here is derived from an EMBL/GenBank/DDBJ whole genome shotgun (WGS) entry which is preliminary data.</text>
</comment>
<dbReference type="CDD" id="cd01644">
    <property type="entry name" value="RT_pepA17"/>
    <property type="match status" value="1"/>
</dbReference>
<feature type="region of interest" description="Disordered" evidence="3">
    <location>
        <begin position="457"/>
        <end position="529"/>
    </location>
</feature>
<dbReference type="SUPFAM" id="SSF57756">
    <property type="entry name" value="Retrovirus zinc finger-like domains"/>
    <property type="match status" value="1"/>
</dbReference>
<feature type="domain" description="Peptidase A2" evidence="5">
    <location>
        <begin position="543"/>
        <end position="558"/>
    </location>
</feature>
<keyword evidence="1" id="KW-0378">Hydrolase</keyword>
<feature type="domain" description="CCHC-type" evidence="4">
    <location>
        <begin position="446"/>
        <end position="461"/>
    </location>
</feature>
<dbReference type="InterPro" id="IPR021109">
    <property type="entry name" value="Peptidase_aspartic_dom_sf"/>
</dbReference>
<dbReference type="EMBL" id="WUAV01000002">
    <property type="protein sequence ID" value="KAF1764567.1"/>
    <property type="molecule type" value="Genomic_DNA"/>
</dbReference>
<dbReference type="InterPro" id="IPR036875">
    <property type="entry name" value="Znf_CCHC_sf"/>
</dbReference>
<dbReference type="InterPro" id="IPR001995">
    <property type="entry name" value="Peptidase_A2_cat"/>
</dbReference>
<dbReference type="KEGG" id="crq:GCK72_004516"/>
<keyword evidence="2" id="KW-0863">Zinc-finger</keyword>
<feature type="compositionally biased region" description="Basic and acidic residues" evidence="3">
    <location>
        <begin position="493"/>
        <end position="510"/>
    </location>
</feature>
<evidence type="ECO:0000256" key="3">
    <source>
        <dbReference type="SAM" id="MobiDB-lite"/>
    </source>
</evidence>
<dbReference type="RefSeq" id="XP_053588920.1">
    <property type="nucleotide sequence ID" value="XM_053724726.1"/>
</dbReference>
<dbReference type="Gene3D" id="2.40.70.10">
    <property type="entry name" value="Acid Proteases"/>
    <property type="match status" value="1"/>
</dbReference>
<dbReference type="InterPro" id="IPR005312">
    <property type="entry name" value="DUF1759"/>
</dbReference>
<dbReference type="PANTHER" id="PTHR47331:SF1">
    <property type="entry name" value="GAG-LIKE PROTEIN"/>
    <property type="match status" value="1"/>
</dbReference>
<evidence type="ECO:0008006" key="8">
    <source>
        <dbReference type="Google" id="ProtNLM"/>
    </source>
</evidence>
<dbReference type="GO" id="GO:0004190">
    <property type="term" value="F:aspartic-type endopeptidase activity"/>
    <property type="evidence" value="ECO:0007669"/>
    <property type="project" value="InterPro"/>
</dbReference>
<dbReference type="CTD" id="9813711"/>
<dbReference type="Gene3D" id="3.30.70.270">
    <property type="match status" value="1"/>
</dbReference>
<evidence type="ECO:0000256" key="1">
    <source>
        <dbReference type="ARBA" id="ARBA00022801"/>
    </source>
</evidence>